<evidence type="ECO:0000313" key="1">
    <source>
        <dbReference type="EMBL" id="TQN46539.1"/>
    </source>
</evidence>
<organism evidence="1 2">
    <name type="scientific">Humibacillus xanthopallidus</name>
    <dbReference type="NCBI Taxonomy" id="412689"/>
    <lineage>
        <taxon>Bacteria</taxon>
        <taxon>Bacillati</taxon>
        <taxon>Actinomycetota</taxon>
        <taxon>Actinomycetes</taxon>
        <taxon>Micrococcales</taxon>
        <taxon>Intrasporangiaceae</taxon>
        <taxon>Humibacillus</taxon>
    </lineage>
</organism>
<gene>
    <name evidence="1" type="ORF">FHX52_3264</name>
</gene>
<reference evidence="1 2" key="1">
    <citation type="submission" date="2019-06" db="EMBL/GenBank/DDBJ databases">
        <title>Sequencing the genomes of 1000 actinobacteria strains.</title>
        <authorList>
            <person name="Klenk H.-P."/>
        </authorList>
    </citation>
    <scope>NUCLEOTIDE SEQUENCE [LARGE SCALE GENOMIC DNA]</scope>
    <source>
        <strain evidence="1 2">DSM 21776</strain>
    </source>
</reference>
<accession>A0A543PR37</accession>
<comment type="caution">
    <text evidence="1">The sequence shown here is derived from an EMBL/GenBank/DDBJ whole genome shotgun (WGS) entry which is preliminary data.</text>
</comment>
<dbReference type="EMBL" id="VFQF01000002">
    <property type="protein sequence ID" value="TQN46539.1"/>
    <property type="molecule type" value="Genomic_DNA"/>
</dbReference>
<proteinExistence type="predicted"/>
<sequence length="228" mass="25542">MATLIAYHELHNALNRLRSRLSSPARPVARDADLLIGDAYLVSTHAAIEFFFEELSRRAVYASLWKLRTSRVRSPLLEAIAATHYYACATSLPRGDLTVHGSVEEETKAAIAWYIRRLDGNNGVKRLNLLAMLLPLGFHESDFDPVWLASMDSFGGLRGDTAHGRPVTRFGRPPVDIAPSGFGPIKVPVWSTSATRTRTSQAPWDIDRTLSGLLPEMRLWDMRVRSRF</sequence>
<dbReference type="AlphaFoldDB" id="A0A543PR37"/>
<evidence type="ECO:0000313" key="2">
    <source>
        <dbReference type="Proteomes" id="UP000320085"/>
    </source>
</evidence>
<dbReference type="Proteomes" id="UP000320085">
    <property type="component" value="Unassembled WGS sequence"/>
</dbReference>
<name>A0A543PR37_9MICO</name>
<protein>
    <recommendedName>
        <fullName evidence="3">RiboL-PSP-HEPN domain-containing protein</fullName>
    </recommendedName>
</protein>
<evidence type="ECO:0008006" key="3">
    <source>
        <dbReference type="Google" id="ProtNLM"/>
    </source>
</evidence>